<proteinExistence type="predicted"/>
<dbReference type="InterPro" id="IPR003673">
    <property type="entry name" value="CoA-Trfase_fam_III"/>
</dbReference>
<dbReference type="PANTHER" id="PTHR48207">
    <property type="entry name" value="SUCCINATE--HYDROXYMETHYLGLUTARATE COA-TRANSFERASE"/>
    <property type="match status" value="1"/>
</dbReference>
<organism evidence="2 3">
    <name type="scientific">Acidovorax soli</name>
    <dbReference type="NCBI Taxonomy" id="592050"/>
    <lineage>
        <taxon>Bacteria</taxon>
        <taxon>Pseudomonadati</taxon>
        <taxon>Pseudomonadota</taxon>
        <taxon>Betaproteobacteria</taxon>
        <taxon>Burkholderiales</taxon>
        <taxon>Comamonadaceae</taxon>
        <taxon>Acidovorax</taxon>
    </lineage>
</organism>
<dbReference type="AlphaFoldDB" id="A0A7X0PIM9"/>
<gene>
    <name evidence="2" type="ORF">HNP48_005393</name>
</gene>
<dbReference type="EMBL" id="JACHLK010000014">
    <property type="protein sequence ID" value="MBB6562677.1"/>
    <property type="molecule type" value="Genomic_DNA"/>
</dbReference>
<evidence type="ECO:0000256" key="1">
    <source>
        <dbReference type="ARBA" id="ARBA00022679"/>
    </source>
</evidence>
<accession>A0A7X0PIM9</accession>
<evidence type="ECO:0000313" key="2">
    <source>
        <dbReference type="EMBL" id="MBB6562677.1"/>
    </source>
</evidence>
<name>A0A7X0PIM9_9BURK</name>
<dbReference type="InterPro" id="IPR023606">
    <property type="entry name" value="CoA-Trfase_III_dom_1_sf"/>
</dbReference>
<dbReference type="RefSeq" id="WP_184862943.1">
    <property type="nucleotide sequence ID" value="NZ_JACHLK010000014.1"/>
</dbReference>
<evidence type="ECO:0000313" key="3">
    <source>
        <dbReference type="Proteomes" id="UP000575083"/>
    </source>
</evidence>
<keyword evidence="1 2" id="KW-0808">Transferase</keyword>
<sequence>MALEHITVLDLTHMLSGPYGTMLLADLGARTIKVEPPGSGEGTRRLLENDPDYSREGMGAYYLTLNRNKESVCVDLKSPAGREVFLDLVRQADVVFDNFSVGVTERLGIDHKALSQVNPRIVTCSVTGFGQTGPQTQRPAFDQVVQAMGGGMSITGTPATGPTRSGIPIGDLGGGMFGAVGVLAALVERDHTGRGQHVDISMLDAQISLLNYMATMYFMSGHVPEGIGNGHFVHVPYNSYPTADGHIIIACIGDAFFERFVECIGLDALRKPEYRQQPVRFAAKAEIDALVGAELRKQGTEHWLELLRAARIPCGPVNNFAQALADPQVLARDMVVTVPLPSGEAMRMPGNPVKLSGAQPKAFTPPPRLGEQTSEVLGGWLGYPAERLERLREDGVIA</sequence>
<keyword evidence="3" id="KW-1185">Reference proteome</keyword>
<dbReference type="InterPro" id="IPR044855">
    <property type="entry name" value="CoA-Trfase_III_dom3_sf"/>
</dbReference>
<dbReference type="Gene3D" id="3.30.1540.10">
    <property type="entry name" value="formyl-coa transferase, domain 3"/>
    <property type="match status" value="1"/>
</dbReference>
<dbReference type="GO" id="GO:0008410">
    <property type="term" value="F:CoA-transferase activity"/>
    <property type="evidence" value="ECO:0007669"/>
    <property type="project" value="TreeGrafter"/>
</dbReference>
<dbReference type="InterPro" id="IPR050483">
    <property type="entry name" value="CoA-transferase_III_domain"/>
</dbReference>
<protein>
    <submittedName>
        <fullName evidence="2">Crotonobetainyl-CoA:carnitine CoA-transferase CaiB-like acyl-CoA transferase</fullName>
    </submittedName>
</protein>
<dbReference type="Pfam" id="PF02515">
    <property type="entry name" value="CoA_transf_3"/>
    <property type="match status" value="1"/>
</dbReference>
<reference evidence="2 3" key="1">
    <citation type="submission" date="2020-08" db="EMBL/GenBank/DDBJ databases">
        <title>Functional genomics of gut bacteria from endangered species of beetles.</title>
        <authorList>
            <person name="Carlos-Shanley C."/>
        </authorList>
    </citation>
    <scope>NUCLEOTIDE SEQUENCE [LARGE SCALE GENOMIC DNA]</scope>
    <source>
        <strain evidence="2 3">S00198</strain>
    </source>
</reference>
<dbReference type="Gene3D" id="3.40.50.10540">
    <property type="entry name" value="Crotonobetainyl-coa:carnitine coa-transferase, domain 1"/>
    <property type="match status" value="1"/>
</dbReference>
<comment type="caution">
    <text evidence="2">The sequence shown here is derived from an EMBL/GenBank/DDBJ whole genome shotgun (WGS) entry which is preliminary data.</text>
</comment>
<dbReference type="PANTHER" id="PTHR48207:SF3">
    <property type="entry name" value="SUCCINATE--HYDROXYMETHYLGLUTARATE COA-TRANSFERASE"/>
    <property type="match status" value="1"/>
</dbReference>
<dbReference type="Proteomes" id="UP000575083">
    <property type="component" value="Unassembled WGS sequence"/>
</dbReference>
<dbReference type="SUPFAM" id="SSF89796">
    <property type="entry name" value="CoA-transferase family III (CaiB/BaiF)"/>
    <property type="match status" value="1"/>
</dbReference>